<evidence type="ECO:0000256" key="1">
    <source>
        <dbReference type="SAM" id="SignalP"/>
    </source>
</evidence>
<dbReference type="OrthoDB" id="357991at2"/>
<organism evidence="2 3">
    <name type="scientific">Pseudohongiella nitratireducens</name>
    <dbReference type="NCBI Taxonomy" id="1768907"/>
    <lineage>
        <taxon>Bacteria</taxon>
        <taxon>Pseudomonadati</taxon>
        <taxon>Pseudomonadota</taxon>
        <taxon>Gammaproteobacteria</taxon>
        <taxon>Pseudomonadales</taxon>
        <taxon>Pseudohongiellaceae</taxon>
        <taxon>Pseudohongiella</taxon>
    </lineage>
</organism>
<dbReference type="Pfam" id="PF10023">
    <property type="entry name" value="Aminopep"/>
    <property type="match status" value="1"/>
</dbReference>
<name>A0A917GMS6_9GAMM</name>
<dbReference type="Proteomes" id="UP000627715">
    <property type="component" value="Unassembled WGS sequence"/>
</dbReference>
<feature type="chain" id="PRO_5037885036" evidence="1">
    <location>
        <begin position="21"/>
        <end position="342"/>
    </location>
</feature>
<dbReference type="RefSeq" id="WP_068809782.1">
    <property type="nucleotide sequence ID" value="NZ_BMIY01000003.1"/>
</dbReference>
<protein>
    <submittedName>
        <fullName evidence="2">Aminopeptidase</fullName>
    </submittedName>
</protein>
<comment type="caution">
    <text evidence="2">The sequence shown here is derived from an EMBL/GenBank/DDBJ whole genome shotgun (WGS) entry which is preliminary data.</text>
</comment>
<gene>
    <name evidence="2" type="ORF">GCM10011403_06510</name>
</gene>
<accession>A0A917GMS6</accession>
<feature type="signal peptide" evidence="1">
    <location>
        <begin position="1"/>
        <end position="20"/>
    </location>
</feature>
<keyword evidence="1" id="KW-0732">Signal</keyword>
<dbReference type="InterPro" id="IPR014553">
    <property type="entry name" value="Aminopept"/>
</dbReference>
<proteinExistence type="predicted"/>
<dbReference type="GO" id="GO:0004177">
    <property type="term" value="F:aminopeptidase activity"/>
    <property type="evidence" value="ECO:0007669"/>
    <property type="project" value="UniProtKB-KW"/>
</dbReference>
<reference evidence="2" key="2">
    <citation type="submission" date="2020-09" db="EMBL/GenBank/DDBJ databases">
        <authorList>
            <person name="Sun Q."/>
            <person name="Zhou Y."/>
        </authorList>
    </citation>
    <scope>NUCLEOTIDE SEQUENCE</scope>
    <source>
        <strain evidence="2">CGMCC 1.15425</strain>
    </source>
</reference>
<keyword evidence="3" id="KW-1185">Reference proteome</keyword>
<sequence length="342" mass="38628">MKRLWVIFALLMMSGCQTLGYVGQAALGHARLMASREPIPEILASPTLDPQLAQQLQVVSQAREFAEANLFLPANGSFTSYVSLDQPFPVWNVFAAPRYSLTPLSWCFPVAGCVSYRGYFSQEAATGFAGQLASDGYDVFVAGAEAYSTLGWFNDPLTSAVLWRDNNQLRALVFHELVHQHYYLPGDTAFNESLASFIEQQGLYRWHEARGEPSAMTQYQAQEQRQREFIDFVLGYRNRFAEMYASDAPSAARKQALQTEMREEWLGRGESAGYQGFFAGPLNNAQLSTVGSYFDWVPAFEQLLAEESGSLRRFYARVEHLMRLPDDKRRQALNELMQLKAD</sequence>
<dbReference type="PROSITE" id="PS51257">
    <property type="entry name" value="PROKAR_LIPOPROTEIN"/>
    <property type="match status" value="1"/>
</dbReference>
<dbReference type="EMBL" id="BMIY01000003">
    <property type="protein sequence ID" value="GGG52048.1"/>
    <property type="molecule type" value="Genomic_DNA"/>
</dbReference>
<keyword evidence="2" id="KW-0645">Protease</keyword>
<reference evidence="2" key="1">
    <citation type="journal article" date="2014" name="Int. J. Syst. Evol. Microbiol.">
        <title>Complete genome sequence of Corynebacterium casei LMG S-19264T (=DSM 44701T), isolated from a smear-ripened cheese.</title>
        <authorList>
            <consortium name="US DOE Joint Genome Institute (JGI-PGF)"/>
            <person name="Walter F."/>
            <person name="Albersmeier A."/>
            <person name="Kalinowski J."/>
            <person name="Ruckert C."/>
        </authorList>
    </citation>
    <scope>NUCLEOTIDE SEQUENCE</scope>
    <source>
        <strain evidence="2">CGMCC 1.15425</strain>
    </source>
</reference>
<evidence type="ECO:0000313" key="3">
    <source>
        <dbReference type="Proteomes" id="UP000627715"/>
    </source>
</evidence>
<dbReference type="PIRSF" id="PIRSF029285">
    <property type="entry name" value="Aminopept"/>
    <property type="match status" value="1"/>
</dbReference>
<dbReference type="AlphaFoldDB" id="A0A917GMS6"/>
<keyword evidence="2" id="KW-0031">Aminopeptidase</keyword>
<keyword evidence="2" id="KW-0378">Hydrolase</keyword>
<evidence type="ECO:0000313" key="2">
    <source>
        <dbReference type="EMBL" id="GGG52048.1"/>
    </source>
</evidence>